<organism evidence="2 3">
    <name type="scientific">Asticcacaulis aquaticus</name>
    <dbReference type="NCBI Taxonomy" id="2984212"/>
    <lineage>
        <taxon>Bacteria</taxon>
        <taxon>Pseudomonadati</taxon>
        <taxon>Pseudomonadota</taxon>
        <taxon>Alphaproteobacteria</taxon>
        <taxon>Caulobacterales</taxon>
        <taxon>Caulobacteraceae</taxon>
        <taxon>Asticcacaulis</taxon>
    </lineage>
</organism>
<dbReference type="PANTHER" id="PTHR40081:SF1">
    <property type="entry name" value="TAT PATHWAY SIGNAL SEQUENCE DOMAIN PROTEIN"/>
    <property type="match status" value="1"/>
</dbReference>
<evidence type="ECO:0000259" key="1">
    <source>
        <dbReference type="Pfam" id="PF21346"/>
    </source>
</evidence>
<dbReference type="Proteomes" id="UP001214854">
    <property type="component" value="Unassembled WGS sequence"/>
</dbReference>
<feature type="non-terminal residue" evidence="2">
    <location>
        <position position="1"/>
    </location>
</feature>
<evidence type="ECO:0000313" key="3">
    <source>
        <dbReference type="Proteomes" id="UP001214854"/>
    </source>
</evidence>
<dbReference type="EMBL" id="JAQQKX010000033">
    <property type="protein sequence ID" value="MDC7685316.1"/>
    <property type="molecule type" value="Genomic_DNA"/>
</dbReference>
<sequence length="296" mass="33490">VYHLGRFKGFGTRHGVQPWSDSSKQPRVSNVAYRRIFYYLTADERVGDLMRDLLESDHAIKNVDIGRKLPKSEAQKAAGEGELTSAFGTSWGAYVAAWLTEWERTGDTKWRDRILNGMTSIGKLDRRWMAGGAPYDLKTGTFGGKGDYIKLSHLNAVFGVVEMSSEMLALVDEPFYRRAWLEYCRWYNAPAQAFEAQFGQKPGDRNLLEGHSRLTAYAAYHERDKALALRAWDEFFREKRDLTKRPTRMSGPSVLRPIDEDPLLSTNGTAQWGLAAIQNMALIGDTLDEALGLRKT</sequence>
<dbReference type="InterPro" id="IPR048331">
    <property type="entry name" value="PcRGLX/YetA_3rd"/>
</dbReference>
<name>A0ABT5HYZ7_9CAUL</name>
<evidence type="ECO:0000313" key="2">
    <source>
        <dbReference type="EMBL" id="MDC7685316.1"/>
    </source>
</evidence>
<comment type="caution">
    <text evidence="2">The sequence shown here is derived from an EMBL/GenBank/DDBJ whole genome shotgun (WGS) entry which is preliminary data.</text>
</comment>
<gene>
    <name evidence="2" type="ORF">PQU92_18710</name>
</gene>
<dbReference type="PANTHER" id="PTHR40081">
    <property type="entry name" value="CONCANAVALIN A-LIKE LECTIN/GLUCANASE"/>
    <property type="match status" value="1"/>
</dbReference>
<proteinExistence type="predicted"/>
<accession>A0ABT5HYZ7</accession>
<dbReference type="Pfam" id="PF21346">
    <property type="entry name" value="PcRGLX_3rd"/>
    <property type="match status" value="1"/>
</dbReference>
<reference evidence="2 3" key="1">
    <citation type="submission" date="2023-01" db="EMBL/GenBank/DDBJ databases">
        <title>Novel species of the genus Asticcacaulis isolated from rivers.</title>
        <authorList>
            <person name="Lu H."/>
        </authorList>
    </citation>
    <scope>NUCLEOTIDE SEQUENCE [LARGE SCALE GENOMIC DNA]</scope>
    <source>
        <strain evidence="2 3">BYS171W</strain>
    </source>
</reference>
<dbReference type="InterPro" id="IPR045793">
    <property type="entry name" value="PcRGLX/YetA-like"/>
</dbReference>
<keyword evidence="3" id="KW-1185">Reference proteome</keyword>
<feature type="domain" description="PcRGLX/YetA-like C-terminal alpha/alpha toroid" evidence="1">
    <location>
        <begin position="1"/>
        <end position="287"/>
    </location>
</feature>
<protein>
    <submittedName>
        <fullName evidence="2">Tat pathway signal sequence domain protein</fullName>
    </submittedName>
</protein>